<reference evidence="7" key="5">
    <citation type="submission" date="2018-07" db="EMBL/GenBank/DDBJ databases">
        <authorList>
            <person name="Shah S."/>
            <person name="Brown T."/>
            <person name="Auld S."/>
            <person name="Bratton K."/>
            <person name="Narechania A."/>
            <person name="Mathema B."/>
            <person name="Gandhi N."/>
        </authorList>
    </citation>
    <scope>NUCLEOTIDE SEQUENCE</scope>
    <source>
        <strain evidence="7">32301_S10</strain>
    </source>
</reference>
<dbReference type="InterPro" id="IPR036881">
    <property type="entry name" value="Glyco_hydro_3_C_sf"/>
</dbReference>
<sequence>MTDDERFSLLVGLTGASDLWPVRDERIPQGVPMCAGYVPGIPRLGVPALLMSDAGLGVTNPGYRPGDTATALPAGLALAASFNPVLARSSGKAIGREARSRGFNVQLAGAINLARDPRNGRNFEYLSEDPLLSATMAAESIIGIQQQGVIATTKHFSLNCNETNRHWLDAVIDPDAHRESDLLAFEIVIERSQPGAVMAAYNKVNGDYAAGNDHLLNDVLKGAWGYRGWVMSDWGGTPSWECALAGLDQECGAQIDAVLWQSEAFTDRLRAAYADGNLPKGRLSDMVRRILRSMFAVGIDRWKPAPAPDMNAHNEIAAQMARQGIVLLQNRGLLPLAPESAGRIAVIGGYAHLGVPAGYGSSAVTPPGGYAGVIPIGGSGLAAGLRNLYLLPSSPLSELRKRLPNAQFEFDPGINPAEAVLAARRADIAIVFAIRAEGEGFDSADLSLPWGQDALIAAVASANANTVVVLETGNPVTMPWRDSVNAIMQAWYPGQAGGQAVAEIVTGQVNPSGRLPITFPVDLGQTPRSQPPELGAPWGTSTTIHYTEGADVGYRWFASTNQTPMFAFGHGLSYTSFEYRDLVVTGGHTVHASFSVTNTGDRSGADVPQLYMIAAPGESRLRLLGFERVELEPGQTRRVRIEADPRLLARYDGEARSWRIEPGGYTVAVGASAVALKLAAKVKLAGRGFGR</sequence>
<dbReference type="FunFam" id="3.20.20.300:FF:000016">
    <property type="entry name" value="Exported beta-glucosidase"/>
    <property type="match status" value="1"/>
</dbReference>
<comment type="similarity">
    <text evidence="1">Belongs to the glycosyl hydrolase 3 family.</text>
</comment>
<dbReference type="InterPro" id="IPR017853">
    <property type="entry name" value="GH"/>
</dbReference>
<reference evidence="7 11" key="3">
    <citation type="journal article" date="2017" name="N. Engl. J. Med.">
        <title>Transmission of Extensively Drug-Resistant Tuberculosis in South Africa.</title>
        <authorList>
            <person name="Shah N.S."/>
            <person name="Auld S.C."/>
            <person name="Brust J.C."/>
            <person name="Mathema B."/>
            <person name="Ismail N."/>
            <person name="Moodley P."/>
            <person name="Mlisana K."/>
            <person name="Allana S."/>
            <person name="Campbell A."/>
            <person name="Mthiyane T."/>
            <person name="Morris N."/>
            <person name="Mpangase P."/>
            <person name="van der Meulen H."/>
            <person name="Omar S.V."/>
            <person name="Brown T.S."/>
            <person name="Narechania A."/>
            <person name="Shaskina E."/>
            <person name="Kapwata T."/>
            <person name="Kreiswirth B."/>
            <person name="Gandhi N.R."/>
        </authorList>
    </citation>
    <scope>NUCLEOTIDE SEQUENCE [LARGE SCALE GENOMIC DNA]</scope>
    <source>
        <strain evidence="7 11">32301_S10</strain>
    </source>
</reference>
<dbReference type="InterPro" id="IPR002772">
    <property type="entry name" value="Glyco_hydro_3_C"/>
</dbReference>
<dbReference type="InterPro" id="IPR026891">
    <property type="entry name" value="Fn3-like"/>
</dbReference>
<dbReference type="EMBL" id="LR027516">
    <property type="protein sequence ID" value="VCU48409.1"/>
    <property type="molecule type" value="Genomic_DNA"/>
</dbReference>
<dbReference type="OMA" id="GNETGNC"/>
<reference evidence="8 12" key="6">
    <citation type="submission" date="2018-08" db="EMBL/GenBank/DDBJ databases">
        <authorList>
            <person name="Fokvardsen B D."/>
            <person name="Norman A."/>
        </authorList>
    </citation>
    <scope>NUCLEOTIDE SEQUENCE [LARGE SCALE GENOMIC DNA]</scope>
    <source>
        <strain evidence="8 12">DKC2</strain>
    </source>
</reference>
<reference evidence="5 13" key="7">
    <citation type="submission" date="2021-03" db="EMBL/GenBank/DDBJ databases">
        <title>Whole Genome Sequencing of Mycobacterium tuberculosis clinical isolates from Arunachal Pradesh, India.</title>
        <authorList>
            <person name="Singh S."/>
            <person name="Mudliar S.R."/>
            <person name="Kulsum U."/>
            <person name="Rufai S.B."/>
            <person name="Singh P.K."/>
            <person name="Umpo M."/>
            <person name="Nyori M."/>
        </authorList>
    </citation>
    <scope>NUCLEOTIDE SEQUENCE [LARGE SCALE GENOMIC DNA]</scope>
    <source>
        <strain evidence="5 13">OMICS/BPL/0142/20/SP</strain>
    </source>
</reference>
<evidence type="ECO:0000259" key="3">
    <source>
        <dbReference type="SMART" id="SM01217"/>
    </source>
</evidence>
<dbReference type="FunFam" id="3.20.20.300:FF:000012">
    <property type="entry name" value="Exported beta-glucosidase"/>
    <property type="match status" value="1"/>
</dbReference>
<evidence type="ECO:0000313" key="4">
    <source>
        <dbReference type="EMBL" id="CLV51093.1"/>
    </source>
</evidence>
<reference evidence="4 9" key="1">
    <citation type="submission" date="2015-03" db="EMBL/GenBank/DDBJ databases">
        <authorList>
            <consortium name="Pathogen Informatics"/>
            <person name="Murphy D."/>
        </authorList>
    </citation>
    <scope>NUCLEOTIDE SEQUENCE [LARGE SCALE GENOMIC DNA]</scope>
    <source>
        <strain evidence="4 9">0268S</strain>
    </source>
</reference>
<dbReference type="Proteomes" id="UP000671119">
    <property type="component" value="Unassembled WGS sequence"/>
</dbReference>
<keyword evidence="4" id="KW-0326">Glycosidase</keyword>
<dbReference type="AlphaFoldDB" id="A0A045GLB0"/>
<dbReference type="InterPro" id="IPR036962">
    <property type="entry name" value="Glyco_hydro_3_N_sf"/>
</dbReference>
<reference evidence="6 10" key="2">
    <citation type="submission" date="2016-04" db="EMBL/GenBank/DDBJ databases">
        <authorList>
            <person name="Bigi M."/>
            <person name="Bigi F."/>
            <person name="Soria M.A."/>
        </authorList>
    </citation>
    <scope>NUCLEOTIDE SEQUENCE [LARGE SCALE GENOMIC DNA]</scope>
    <source>
        <strain evidence="6 10">6548</strain>
    </source>
</reference>
<evidence type="ECO:0000256" key="1">
    <source>
        <dbReference type="ARBA" id="ARBA00005336"/>
    </source>
</evidence>
<evidence type="ECO:0000313" key="12">
    <source>
        <dbReference type="Proteomes" id="UP000300237"/>
    </source>
</evidence>
<dbReference type="EC" id="3.2.1.21" evidence="4 6"/>
<dbReference type="Proteomes" id="UP000256381">
    <property type="component" value="Unassembled WGS sequence"/>
</dbReference>
<dbReference type="PANTHER" id="PTHR42715:SF10">
    <property type="entry name" value="BETA-GLUCOSIDASE"/>
    <property type="match status" value="1"/>
</dbReference>
<evidence type="ECO:0000313" key="10">
    <source>
        <dbReference type="Proteomes" id="UP000189452"/>
    </source>
</evidence>
<dbReference type="EMBL" id="QTBD01000040">
    <property type="protein sequence ID" value="REQ56224.1"/>
    <property type="molecule type" value="Genomic_DNA"/>
</dbReference>
<dbReference type="SMART" id="SM01217">
    <property type="entry name" value="Fn3_like"/>
    <property type="match status" value="1"/>
</dbReference>
<name>A0A045GLB0_MYCTX</name>
<dbReference type="EMBL" id="COPH01000002">
    <property type="protein sequence ID" value="CLV51093.1"/>
    <property type="molecule type" value="Genomic_DNA"/>
</dbReference>
<dbReference type="EMBL" id="JAGIZI010000001">
    <property type="protein sequence ID" value="MBP0681691.1"/>
    <property type="molecule type" value="Genomic_DNA"/>
</dbReference>
<dbReference type="EMBL" id="LWDQ01000001">
    <property type="protein sequence ID" value="OMH58054.1"/>
    <property type="molecule type" value="Genomic_DNA"/>
</dbReference>
<evidence type="ECO:0000313" key="9">
    <source>
        <dbReference type="Proteomes" id="UP000050139"/>
    </source>
</evidence>
<reference evidence="6 10" key="4">
    <citation type="submission" date="2017-02" db="EMBL/GenBank/DDBJ databases">
        <title>Protein polymorphisms may explain contrasting epidemiological fitness of two variants of a multidrug-resistant Mycobacterium tuberculosis strain.</title>
        <authorList>
            <person name="Bigi M.M."/>
            <person name="Lopez B."/>
            <person name="Blanco F.C."/>
            <person name="Sasiain M.C."/>
            <person name="De La Barrera S."/>
            <person name="Ritacco V."/>
            <person name="Bigi F."/>
            <person name="Soria M.A."/>
        </authorList>
    </citation>
    <scope>NUCLEOTIDE SEQUENCE [LARGE SCALE GENOMIC DNA]</scope>
    <source>
        <strain evidence="6 10">6548</strain>
    </source>
</reference>
<proteinExistence type="inferred from homology"/>
<dbReference type="SMR" id="A0A045GLB0"/>
<dbReference type="InterPro" id="IPR001764">
    <property type="entry name" value="Glyco_hydro_3_N"/>
</dbReference>
<organism evidence="4 9">
    <name type="scientific">Mycobacterium tuberculosis</name>
    <dbReference type="NCBI Taxonomy" id="1773"/>
    <lineage>
        <taxon>Bacteria</taxon>
        <taxon>Bacillati</taxon>
        <taxon>Actinomycetota</taxon>
        <taxon>Actinomycetes</taxon>
        <taxon>Mycobacteriales</taxon>
        <taxon>Mycobacteriaceae</taxon>
        <taxon>Mycobacterium</taxon>
        <taxon>Mycobacterium tuberculosis complex</taxon>
    </lineage>
</organism>
<feature type="domain" description="Fibronectin type III-like" evidence="3">
    <location>
        <begin position="606"/>
        <end position="673"/>
    </location>
</feature>
<dbReference type="Pfam" id="PF00933">
    <property type="entry name" value="Glyco_hydro_3"/>
    <property type="match status" value="1"/>
</dbReference>
<evidence type="ECO:0000313" key="8">
    <source>
        <dbReference type="EMBL" id="VCU48409.1"/>
    </source>
</evidence>
<accession>A0A045GLB0</accession>
<gene>
    <name evidence="4" type="primary">bglB</name>
    <name evidence="8" type="synonym">bglS</name>
    <name evidence="6" type="ORF">A4S10_00202</name>
    <name evidence="8" type="ORF">DKC2_0209</name>
    <name evidence="7" type="ORF">DSJ38_03190</name>
    <name evidence="4" type="ORF">ERS094118_00332</name>
    <name evidence="5" type="ORF">J8J21_00765</name>
</gene>
<evidence type="ECO:0000256" key="2">
    <source>
        <dbReference type="ARBA" id="ARBA00022801"/>
    </source>
</evidence>
<dbReference type="InterPro" id="IPR013783">
    <property type="entry name" value="Ig-like_fold"/>
</dbReference>
<dbReference type="Gene3D" id="3.40.50.1700">
    <property type="entry name" value="Glycoside hydrolase family 3 C-terminal domain"/>
    <property type="match status" value="2"/>
</dbReference>
<dbReference type="Proteomes" id="UP000300237">
    <property type="component" value="Chromosome"/>
</dbReference>
<protein>
    <submittedName>
        <fullName evidence="7 8">Beta-glucosidase</fullName>
    </submittedName>
    <submittedName>
        <fullName evidence="4">Beta-glucosidase bglS</fullName>
    </submittedName>
    <submittedName>
        <fullName evidence="5">Glycoside hydrolase family 3 protein</fullName>
    </submittedName>
    <submittedName>
        <fullName evidence="6">Thermostable beta-glucosidase B</fullName>
        <ecNumber evidence="4 6">3.2.1.21</ecNumber>
    </submittedName>
</protein>
<dbReference type="RefSeq" id="WP_003401122.1">
    <property type="nucleotide sequence ID" value="NZ_AP017901.1"/>
</dbReference>
<dbReference type="Proteomes" id="UP000050139">
    <property type="component" value="Unassembled WGS sequence"/>
</dbReference>
<dbReference type="SUPFAM" id="SSF51445">
    <property type="entry name" value="(Trans)glycosidases"/>
    <property type="match status" value="1"/>
</dbReference>
<evidence type="ECO:0000313" key="6">
    <source>
        <dbReference type="EMBL" id="OMH58054.1"/>
    </source>
</evidence>
<evidence type="ECO:0000313" key="5">
    <source>
        <dbReference type="EMBL" id="MBP0681691.1"/>
    </source>
</evidence>
<dbReference type="PRINTS" id="PR00133">
    <property type="entry name" value="GLHYDRLASE3"/>
</dbReference>
<evidence type="ECO:0000313" key="11">
    <source>
        <dbReference type="Proteomes" id="UP000256381"/>
    </source>
</evidence>
<dbReference type="GO" id="GO:0008422">
    <property type="term" value="F:beta-glucosidase activity"/>
    <property type="evidence" value="ECO:0007669"/>
    <property type="project" value="UniProtKB-EC"/>
</dbReference>
<dbReference type="Gene3D" id="3.20.20.300">
    <property type="entry name" value="Glycoside hydrolase, family 3, N-terminal domain"/>
    <property type="match status" value="2"/>
</dbReference>
<dbReference type="Proteomes" id="UP000189452">
    <property type="component" value="Chromosome"/>
</dbReference>
<keyword evidence="2 4" id="KW-0378">Hydrolase</keyword>
<dbReference type="SUPFAM" id="SSF52279">
    <property type="entry name" value="Beta-D-glucan exohydrolase, C-terminal domain"/>
    <property type="match status" value="1"/>
</dbReference>
<dbReference type="FunFam" id="3.40.50.1700:FF:000011">
    <property type="entry name" value="Exported beta-glucosidase"/>
    <property type="match status" value="1"/>
</dbReference>
<dbReference type="Pfam" id="PF01915">
    <property type="entry name" value="Glyco_hydro_3_C"/>
    <property type="match status" value="1"/>
</dbReference>
<dbReference type="GO" id="GO:0005975">
    <property type="term" value="P:carbohydrate metabolic process"/>
    <property type="evidence" value="ECO:0007669"/>
    <property type="project" value="InterPro"/>
</dbReference>
<evidence type="ECO:0000313" key="13">
    <source>
        <dbReference type="Proteomes" id="UP000671119"/>
    </source>
</evidence>
<dbReference type="Pfam" id="PF14310">
    <property type="entry name" value="Fn3-like"/>
    <property type="match status" value="1"/>
</dbReference>
<dbReference type="InterPro" id="IPR050288">
    <property type="entry name" value="Cellulose_deg_GH3"/>
</dbReference>
<dbReference type="Gene3D" id="2.60.40.10">
    <property type="entry name" value="Immunoglobulins"/>
    <property type="match status" value="1"/>
</dbReference>
<evidence type="ECO:0000313" key="7">
    <source>
        <dbReference type="EMBL" id="REQ56224.1"/>
    </source>
</evidence>
<dbReference type="PANTHER" id="PTHR42715">
    <property type="entry name" value="BETA-GLUCOSIDASE"/>
    <property type="match status" value="1"/>
</dbReference>